<reference evidence="7 8" key="1">
    <citation type="journal article" date="2011" name="Proc. Natl. Acad. Sci. U.S.A.">
        <title>Niche of harmful alga Aureococcus anophagefferens revealed through ecogenomics.</title>
        <authorList>
            <person name="Gobler C.J."/>
            <person name="Berry D.L."/>
            <person name="Dyhrman S.T."/>
            <person name="Wilhelm S.W."/>
            <person name="Salamov A."/>
            <person name="Lobanov A.V."/>
            <person name="Zhang Y."/>
            <person name="Collier J.L."/>
            <person name="Wurch L.L."/>
            <person name="Kustka A.B."/>
            <person name="Dill B.D."/>
            <person name="Shah M."/>
            <person name="VerBerkmoes N.C."/>
            <person name="Kuo A."/>
            <person name="Terry A."/>
            <person name="Pangilinan J."/>
            <person name="Lindquist E.A."/>
            <person name="Lucas S."/>
            <person name="Paulsen I.T."/>
            <person name="Hattenrath-Lehmann T.K."/>
            <person name="Talmage S.C."/>
            <person name="Walker E.A."/>
            <person name="Koch F."/>
            <person name="Burson A.M."/>
            <person name="Marcoval M.A."/>
            <person name="Tang Y.Z."/>
            <person name="Lecleir G.R."/>
            <person name="Coyne K.J."/>
            <person name="Berg G.M."/>
            <person name="Bertrand E.M."/>
            <person name="Saito M.A."/>
            <person name="Gladyshev V.N."/>
            <person name="Grigoriev I.V."/>
        </authorList>
    </citation>
    <scope>NUCLEOTIDE SEQUENCE [LARGE SCALE GENOMIC DNA]</scope>
    <source>
        <strain evidence="8">CCMP 1984</strain>
    </source>
</reference>
<feature type="non-terminal residue" evidence="7">
    <location>
        <position position="133"/>
    </location>
</feature>
<dbReference type="EMBL" id="GL833164">
    <property type="protein sequence ID" value="EGB03674.1"/>
    <property type="molecule type" value="Genomic_DNA"/>
</dbReference>
<protein>
    <recommendedName>
        <fullName evidence="6">Fe2OG dioxygenase domain-containing protein</fullName>
    </recommendedName>
</protein>
<dbReference type="GeneID" id="20229230"/>
<comment type="cofactor">
    <cofactor evidence="5">
        <name>Fe(2+)</name>
        <dbReference type="ChEBI" id="CHEBI:29033"/>
    </cofactor>
    <text evidence="5">Binds 1 Fe(2+) ion per subunit.</text>
</comment>
<keyword evidence="8" id="KW-1185">Reference proteome</keyword>
<evidence type="ECO:0000256" key="5">
    <source>
        <dbReference type="PIRSR" id="PIRSR604574-2"/>
    </source>
</evidence>
<dbReference type="InterPro" id="IPR037151">
    <property type="entry name" value="AlkB-like_sf"/>
</dbReference>
<dbReference type="GO" id="GO:0035513">
    <property type="term" value="P:oxidative RNA demethylation"/>
    <property type="evidence" value="ECO:0007669"/>
    <property type="project" value="TreeGrafter"/>
</dbReference>
<dbReference type="OrthoDB" id="6614653at2759"/>
<keyword evidence="2" id="KW-0223">Dioxygenase</keyword>
<dbReference type="GO" id="GO:0005737">
    <property type="term" value="C:cytoplasm"/>
    <property type="evidence" value="ECO:0007669"/>
    <property type="project" value="TreeGrafter"/>
</dbReference>
<feature type="binding site" evidence="5">
    <location>
        <position position="30"/>
    </location>
    <ligand>
        <name>Fe cation</name>
        <dbReference type="ChEBI" id="CHEBI:24875"/>
        <note>catalytic</note>
    </ligand>
</feature>
<dbReference type="InterPro" id="IPR004574">
    <property type="entry name" value="Alkb"/>
</dbReference>
<dbReference type="KEGG" id="aaf:AURANDRAFT_8404"/>
<feature type="binding site" evidence="5">
    <location>
        <position position="86"/>
    </location>
    <ligand>
        <name>Fe cation</name>
        <dbReference type="ChEBI" id="CHEBI:24875"/>
        <note>catalytic</note>
    </ligand>
</feature>
<dbReference type="AlphaFoldDB" id="F0YMG9"/>
<evidence type="ECO:0000313" key="7">
    <source>
        <dbReference type="EMBL" id="EGB03674.1"/>
    </source>
</evidence>
<feature type="domain" description="Fe2OG dioxygenase" evidence="6">
    <location>
        <begin position="12"/>
        <end position="133"/>
    </location>
</feature>
<dbReference type="GO" id="GO:0035515">
    <property type="term" value="F:oxidative RNA demethylase activity"/>
    <property type="evidence" value="ECO:0007669"/>
    <property type="project" value="TreeGrafter"/>
</dbReference>
<name>F0YMG9_AURAN</name>
<evidence type="ECO:0000256" key="4">
    <source>
        <dbReference type="ARBA" id="ARBA00023004"/>
    </source>
</evidence>
<dbReference type="PROSITE" id="PS51471">
    <property type="entry name" value="FE2OG_OXY"/>
    <property type="match status" value="1"/>
</dbReference>
<dbReference type="PANTHER" id="PTHR16557">
    <property type="entry name" value="ALKYLATED DNA REPAIR PROTEIN ALKB-RELATED"/>
    <property type="match status" value="1"/>
</dbReference>
<dbReference type="SUPFAM" id="SSF51197">
    <property type="entry name" value="Clavaminate synthase-like"/>
    <property type="match status" value="1"/>
</dbReference>
<dbReference type="OMA" id="FFCKILM"/>
<dbReference type="eggNOG" id="KOG2731">
    <property type="taxonomic scope" value="Eukaryota"/>
</dbReference>
<evidence type="ECO:0000256" key="2">
    <source>
        <dbReference type="ARBA" id="ARBA00022964"/>
    </source>
</evidence>
<gene>
    <name evidence="7" type="ORF">AURANDRAFT_8404</name>
</gene>
<evidence type="ECO:0000259" key="6">
    <source>
        <dbReference type="PROSITE" id="PS51471"/>
    </source>
</evidence>
<keyword evidence="4 5" id="KW-0408">Iron</keyword>
<keyword evidence="3" id="KW-0560">Oxidoreductase</keyword>
<dbReference type="GO" id="GO:0035516">
    <property type="term" value="F:broad specificity oxidative DNA demethylase activity"/>
    <property type="evidence" value="ECO:0007669"/>
    <property type="project" value="TreeGrafter"/>
</dbReference>
<dbReference type="GO" id="GO:0008198">
    <property type="term" value="F:ferrous iron binding"/>
    <property type="evidence" value="ECO:0007669"/>
    <property type="project" value="TreeGrafter"/>
</dbReference>
<evidence type="ECO:0000313" key="8">
    <source>
        <dbReference type="Proteomes" id="UP000002729"/>
    </source>
</evidence>
<dbReference type="InterPro" id="IPR005123">
    <property type="entry name" value="Oxoglu/Fe-dep_dioxygenase_dom"/>
</dbReference>
<dbReference type="InterPro" id="IPR027450">
    <property type="entry name" value="AlkB-like"/>
</dbReference>
<feature type="binding site" evidence="5">
    <location>
        <position position="32"/>
    </location>
    <ligand>
        <name>Fe cation</name>
        <dbReference type="ChEBI" id="CHEBI:24875"/>
        <note>catalytic</note>
    </ligand>
</feature>
<sequence>ALAAAAGGGAFAAEAAIVNYYAPGDTMGGHVDDAEHDLTRPLVSLSLGCAAVLLVGGETRDAPPTALWLRSGDAVVFAGPARRAYHGVPRVLEGTCPPELADAGRWGAGAGGDVAALCAFAAAARVNVNVRQV</sequence>
<dbReference type="PANTHER" id="PTHR16557:SF11">
    <property type="entry name" value="ALPHA-KETOGLUTARATE-DEPENDENT DIOXYGENASE ALKB"/>
    <property type="match status" value="1"/>
</dbReference>
<dbReference type="Pfam" id="PF13532">
    <property type="entry name" value="2OG-FeII_Oxy_2"/>
    <property type="match status" value="1"/>
</dbReference>
<feature type="non-terminal residue" evidence="7">
    <location>
        <position position="1"/>
    </location>
</feature>
<dbReference type="RefSeq" id="XP_009041603.1">
    <property type="nucleotide sequence ID" value="XM_009043355.1"/>
</dbReference>
<keyword evidence="1 5" id="KW-0479">Metal-binding</keyword>
<organism evidence="8">
    <name type="scientific">Aureococcus anophagefferens</name>
    <name type="common">Harmful bloom alga</name>
    <dbReference type="NCBI Taxonomy" id="44056"/>
    <lineage>
        <taxon>Eukaryota</taxon>
        <taxon>Sar</taxon>
        <taxon>Stramenopiles</taxon>
        <taxon>Ochrophyta</taxon>
        <taxon>Pelagophyceae</taxon>
        <taxon>Pelagomonadales</taxon>
        <taxon>Pelagomonadaceae</taxon>
        <taxon>Aureococcus</taxon>
    </lineage>
</organism>
<accession>F0YMG9</accession>
<dbReference type="Proteomes" id="UP000002729">
    <property type="component" value="Unassembled WGS sequence"/>
</dbReference>
<dbReference type="InParanoid" id="F0YMG9"/>
<dbReference type="Gene3D" id="2.60.120.590">
    <property type="entry name" value="Alpha-ketoglutarate-dependent dioxygenase AlkB-like"/>
    <property type="match status" value="1"/>
</dbReference>
<evidence type="ECO:0000256" key="1">
    <source>
        <dbReference type="ARBA" id="ARBA00022723"/>
    </source>
</evidence>
<evidence type="ECO:0000256" key="3">
    <source>
        <dbReference type="ARBA" id="ARBA00023002"/>
    </source>
</evidence>
<proteinExistence type="predicted"/>